<protein>
    <recommendedName>
        <fullName evidence="6">Purine nucleoside phosphorylase</fullName>
        <ecNumber evidence="6">2.4.2.1</ecNumber>
    </recommendedName>
    <alternativeName>
        <fullName evidence="6">Inosine-guanosine phosphorylase</fullName>
    </alternativeName>
</protein>
<dbReference type="PANTHER" id="PTHR11904">
    <property type="entry name" value="METHYLTHIOADENOSINE/PURINE NUCLEOSIDE PHOSPHORYLASE"/>
    <property type="match status" value="1"/>
</dbReference>
<reference evidence="9" key="1">
    <citation type="journal article" date="2020" name="mSystems">
        <title>Genome- and Community-Level Interaction Insights into Carbon Utilization and Element Cycling Functions of Hydrothermarchaeota in Hydrothermal Sediment.</title>
        <authorList>
            <person name="Zhou Z."/>
            <person name="Liu Y."/>
            <person name="Xu W."/>
            <person name="Pan J."/>
            <person name="Luo Z.H."/>
            <person name="Li M."/>
        </authorList>
    </citation>
    <scope>NUCLEOTIDE SEQUENCE [LARGE SCALE GENOMIC DNA]</scope>
    <source>
        <strain evidence="9">HyVt-237</strain>
    </source>
</reference>
<dbReference type="NCBIfam" id="TIGR01700">
    <property type="entry name" value="PNPH"/>
    <property type="match status" value="1"/>
</dbReference>
<evidence type="ECO:0000256" key="2">
    <source>
        <dbReference type="ARBA" id="ARBA00006751"/>
    </source>
</evidence>
<dbReference type="InterPro" id="IPR000845">
    <property type="entry name" value="Nucleoside_phosphorylase_d"/>
</dbReference>
<dbReference type="GO" id="GO:0009116">
    <property type="term" value="P:nucleoside metabolic process"/>
    <property type="evidence" value="ECO:0007669"/>
    <property type="project" value="InterPro"/>
</dbReference>
<feature type="binding site" evidence="7">
    <location>
        <position position="62"/>
    </location>
    <ligand>
        <name>phosphate</name>
        <dbReference type="ChEBI" id="CHEBI:43474"/>
    </ligand>
</feature>
<dbReference type="CDD" id="cd09009">
    <property type="entry name" value="PNP-EcPNPII_like"/>
    <property type="match status" value="1"/>
</dbReference>
<evidence type="ECO:0000259" key="8">
    <source>
        <dbReference type="Pfam" id="PF01048"/>
    </source>
</evidence>
<comment type="function">
    <text evidence="6">The purine nucleoside phosphorylases catalyze the phosphorolytic breakdown of the N-glycosidic bond in the beta-(deoxy)ribonucleoside molecules, with the formation of the corresponding free purine bases and pentose-1-phosphate.</text>
</comment>
<dbReference type="UniPathway" id="UPA00606"/>
<feature type="binding site" evidence="7">
    <location>
        <position position="194"/>
    </location>
    <ligand>
        <name>a purine D-ribonucleoside</name>
        <dbReference type="ChEBI" id="CHEBI:142355"/>
    </ligand>
</feature>
<dbReference type="Gene3D" id="3.40.50.1580">
    <property type="entry name" value="Nucleoside phosphorylase domain"/>
    <property type="match status" value="1"/>
</dbReference>
<dbReference type="Proteomes" id="UP000885931">
    <property type="component" value="Unassembled WGS sequence"/>
</dbReference>
<evidence type="ECO:0000256" key="7">
    <source>
        <dbReference type="PIRSR" id="PIRSR000477-2"/>
    </source>
</evidence>
<dbReference type="InterPro" id="IPR011270">
    <property type="entry name" value="Pur_Nuc_Pase_Ino/Guo-sp"/>
</dbReference>
<dbReference type="GO" id="GO:0005737">
    <property type="term" value="C:cytoplasm"/>
    <property type="evidence" value="ECO:0007669"/>
    <property type="project" value="TreeGrafter"/>
</dbReference>
<dbReference type="Pfam" id="PF01048">
    <property type="entry name" value="PNP_UDP_1"/>
    <property type="match status" value="1"/>
</dbReference>
<dbReference type="AlphaFoldDB" id="A0A7C0XD63"/>
<dbReference type="PIRSF" id="PIRSF000477">
    <property type="entry name" value="PurNPase"/>
    <property type="match status" value="1"/>
</dbReference>
<dbReference type="NCBIfam" id="NF006054">
    <property type="entry name" value="PRK08202.1"/>
    <property type="match status" value="1"/>
</dbReference>
<feature type="binding site" evidence="7">
    <location>
        <position position="236"/>
    </location>
    <ligand>
        <name>a purine D-ribonucleoside</name>
        <dbReference type="ChEBI" id="CHEBI:142355"/>
    </ligand>
</feature>
<gene>
    <name evidence="9" type="ORF">ENG67_04320</name>
</gene>
<evidence type="ECO:0000256" key="3">
    <source>
        <dbReference type="ARBA" id="ARBA00022553"/>
    </source>
</evidence>
<feature type="binding site" evidence="7">
    <location>
        <begin position="82"/>
        <end position="84"/>
    </location>
    <ligand>
        <name>phosphate</name>
        <dbReference type="ChEBI" id="CHEBI:43474"/>
    </ligand>
</feature>
<feature type="binding site" evidence="7">
    <location>
        <position position="31"/>
    </location>
    <ligand>
        <name>phosphate</name>
        <dbReference type="ChEBI" id="CHEBI:43474"/>
    </ligand>
</feature>
<sequence length="273" mass="29884">MEGIPREYTDAVNYLKNKTGFAPEIGLVLGSGLGGLSELFEVRGRIKYSEIPNFPVSTVKGHPGELVYGEKEGKKIAVLAGRFHYYEGYSMKEITFPIRVLGLWGVKKLIITNAAGGVNPRFRPGDIMLIEDHINLLPENPLRGPNIDAFGPRFPSLHDVYSCELREKAEEAALKAGVSIRRGVYVALQGPDLETPAEYSFVRTIGGDAVGMSTVPEVIVANHMGIKVLGFSIITNLANPYSPRPTTHEEVLEVAGKATEKLVRVIDELLKII</sequence>
<dbReference type="EMBL" id="DRBW01000170">
    <property type="protein sequence ID" value="HDM90417.1"/>
    <property type="molecule type" value="Genomic_DNA"/>
</dbReference>
<dbReference type="InterPro" id="IPR035994">
    <property type="entry name" value="Nucleoside_phosphorylase_sf"/>
</dbReference>
<evidence type="ECO:0000256" key="6">
    <source>
        <dbReference type="PIRNR" id="PIRNR000477"/>
    </source>
</evidence>
<proteinExistence type="inferred from homology"/>
<evidence type="ECO:0000256" key="1">
    <source>
        <dbReference type="ARBA" id="ARBA00005058"/>
    </source>
</evidence>
<feature type="binding site" evidence="7">
    <location>
        <position position="114"/>
    </location>
    <ligand>
        <name>phosphate</name>
        <dbReference type="ChEBI" id="CHEBI:43474"/>
    </ligand>
</feature>
<comment type="similarity">
    <text evidence="2 6">Belongs to the PNP/MTAP phosphorylase family.</text>
</comment>
<dbReference type="EC" id="2.4.2.1" evidence="6"/>
<dbReference type="NCBIfam" id="TIGR01697">
    <property type="entry name" value="PNPH-PUNA-XAPA"/>
    <property type="match status" value="1"/>
</dbReference>
<organism evidence="9">
    <name type="scientific">candidate division WOR-3 bacterium</name>
    <dbReference type="NCBI Taxonomy" id="2052148"/>
    <lineage>
        <taxon>Bacteria</taxon>
        <taxon>Bacteria division WOR-3</taxon>
    </lineage>
</organism>
<comment type="pathway">
    <text evidence="1 6">Purine metabolism; purine nucleoside salvage.</text>
</comment>
<keyword evidence="4 6" id="KW-0328">Glycosyltransferase</keyword>
<evidence type="ECO:0000256" key="4">
    <source>
        <dbReference type="ARBA" id="ARBA00022676"/>
    </source>
</evidence>
<evidence type="ECO:0000313" key="9">
    <source>
        <dbReference type="EMBL" id="HDM90417.1"/>
    </source>
</evidence>
<feature type="binding site" evidence="7">
    <location>
        <position position="213"/>
    </location>
    <ligand>
        <name>phosphate</name>
        <dbReference type="ChEBI" id="CHEBI:43474"/>
    </ligand>
</feature>
<comment type="caution">
    <text evidence="9">The sequence shown here is derived from an EMBL/GenBank/DDBJ whole genome shotgun (WGS) entry which is preliminary data.</text>
</comment>
<keyword evidence="5 6" id="KW-0808">Transferase</keyword>
<accession>A0A7C0XD63</accession>
<dbReference type="GO" id="GO:0004731">
    <property type="term" value="F:purine-nucleoside phosphorylase activity"/>
    <property type="evidence" value="ECO:0007669"/>
    <property type="project" value="UniProtKB-EC"/>
</dbReference>
<dbReference type="SUPFAM" id="SSF53167">
    <property type="entry name" value="Purine and uridine phosphorylases"/>
    <property type="match status" value="1"/>
</dbReference>
<name>A0A7C0XD63_UNCW3</name>
<dbReference type="InterPro" id="IPR011268">
    <property type="entry name" value="Purine_phosphorylase"/>
</dbReference>
<dbReference type="FunFam" id="3.40.50.1580:FF:000010">
    <property type="entry name" value="Purine nucleoside phosphorylase"/>
    <property type="match status" value="1"/>
</dbReference>
<evidence type="ECO:0000256" key="5">
    <source>
        <dbReference type="ARBA" id="ARBA00022679"/>
    </source>
</evidence>
<feature type="domain" description="Nucleoside phosphorylase" evidence="8">
    <location>
        <begin position="25"/>
        <end position="271"/>
    </location>
</feature>
<keyword evidence="3" id="KW-0597">Phosphoprotein</keyword>
<dbReference type="PANTHER" id="PTHR11904:SF9">
    <property type="entry name" value="PURINE NUCLEOSIDE PHOSPHORYLASE-RELATED"/>
    <property type="match status" value="1"/>
</dbReference>